<proteinExistence type="predicted"/>
<evidence type="ECO:0000256" key="4">
    <source>
        <dbReference type="ARBA" id="ARBA00023288"/>
    </source>
</evidence>
<feature type="signal peptide" evidence="5">
    <location>
        <begin position="1"/>
        <end position="21"/>
    </location>
</feature>
<dbReference type="InterPro" id="IPR018660">
    <property type="entry name" value="MliC"/>
</dbReference>
<keyword evidence="8" id="KW-1185">Reference proteome</keyword>
<dbReference type="EMBL" id="FMXQ01000004">
    <property type="protein sequence ID" value="SDB32050.1"/>
    <property type="molecule type" value="Genomic_DNA"/>
</dbReference>
<dbReference type="AlphaFoldDB" id="A0A1G6CGS2"/>
<evidence type="ECO:0000256" key="3">
    <source>
        <dbReference type="ARBA" id="ARBA00023139"/>
    </source>
</evidence>
<dbReference type="SUPFAM" id="SSF141488">
    <property type="entry name" value="YdhA-like"/>
    <property type="match status" value="1"/>
</dbReference>
<keyword evidence="1 5" id="KW-0732">Signal</keyword>
<evidence type="ECO:0000256" key="2">
    <source>
        <dbReference type="ARBA" id="ARBA00023136"/>
    </source>
</evidence>
<dbReference type="STRING" id="665467.SAMN02982931_02479"/>
<gene>
    <name evidence="7" type="ORF">SAMN02982931_02479</name>
</gene>
<feature type="domain" description="C-type lysozyme inhibitor" evidence="6">
    <location>
        <begin position="30"/>
        <end position="94"/>
    </location>
</feature>
<keyword evidence="3" id="KW-0564">Palmitate</keyword>
<evidence type="ECO:0000313" key="8">
    <source>
        <dbReference type="Proteomes" id="UP000199071"/>
    </source>
</evidence>
<evidence type="ECO:0000256" key="1">
    <source>
        <dbReference type="ARBA" id="ARBA00022729"/>
    </source>
</evidence>
<sequence>MRPIVQIALAVTVTMSGGAAAADLVTDATFACNLGKSIDAAFYPDKVALKLSDGRDLTLPQTMSGSGARYANSDESVVFWNKGNTAFLTEGADETPTYNGCIQVSAMAPVDWQSFASSEYGFSLRYPPGYTINGGYVYQGLGPGHDITGVSFTIPAAMTDGTNLSDDTRLSVETLPDATSCTADLFLPAGADTPTETTEYGTDNSVASLSDAGAGNLYDETVYALVGTSPCLAVRTFIHSTNLANYDPGTVTAFDEAALTAQFDAIRKTLIVGQ</sequence>
<accession>A0A1G6CGS2</accession>
<dbReference type="Gene3D" id="2.40.128.200">
    <property type="match status" value="1"/>
</dbReference>
<reference evidence="7 8" key="1">
    <citation type="submission" date="2016-10" db="EMBL/GenBank/DDBJ databases">
        <authorList>
            <person name="de Groot N.N."/>
        </authorList>
    </citation>
    <scope>NUCLEOTIDE SEQUENCE [LARGE SCALE GENOMIC DNA]</scope>
    <source>
        <strain evidence="7 8">ATCC 35022</strain>
    </source>
</reference>
<protein>
    <submittedName>
        <fullName evidence="7">Membrane-bound lysozyme-inhibitor of c-type lysozyme</fullName>
    </submittedName>
</protein>
<organism evidence="7 8">
    <name type="scientific">Bauldia litoralis</name>
    <dbReference type="NCBI Taxonomy" id="665467"/>
    <lineage>
        <taxon>Bacteria</taxon>
        <taxon>Pseudomonadati</taxon>
        <taxon>Pseudomonadota</taxon>
        <taxon>Alphaproteobacteria</taxon>
        <taxon>Hyphomicrobiales</taxon>
        <taxon>Kaistiaceae</taxon>
        <taxon>Bauldia</taxon>
    </lineage>
</organism>
<evidence type="ECO:0000313" key="7">
    <source>
        <dbReference type="EMBL" id="SDB32050.1"/>
    </source>
</evidence>
<dbReference type="Proteomes" id="UP000199071">
    <property type="component" value="Unassembled WGS sequence"/>
</dbReference>
<evidence type="ECO:0000256" key="5">
    <source>
        <dbReference type="SAM" id="SignalP"/>
    </source>
</evidence>
<name>A0A1G6CGS2_9HYPH</name>
<dbReference type="Pfam" id="PF09864">
    <property type="entry name" value="MliC"/>
    <property type="match status" value="1"/>
</dbReference>
<keyword evidence="2" id="KW-0472">Membrane</keyword>
<dbReference type="OrthoDB" id="5348860at2"/>
<feature type="chain" id="PRO_5011574163" evidence="5">
    <location>
        <begin position="22"/>
        <end position="274"/>
    </location>
</feature>
<keyword evidence="4" id="KW-0449">Lipoprotein</keyword>
<evidence type="ECO:0000259" key="6">
    <source>
        <dbReference type="Pfam" id="PF09864"/>
    </source>
</evidence>
<dbReference type="RefSeq" id="WP_090876723.1">
    <property type="nucleotide sequence ID" value="NZ_FMXQ01000004.1"/>
</dbReference>
<dbReference type="InterPro" id="IPR036328">
    <property type="entry name" value="MliC_sf"/>
</dbReference>